<dbReference type="GO" id="GO:0016020">
    <property type="term" value="C:membrane"/>
    <property type="evidence" value="ECO:0007669"/>
    <property type="project" value="TreeGrafter"/>
</dbReference>
<dbReference type="Gene3D" id="3.40.50.720">
    <property type="entry name" value="NAD(P)-binding Rossmann-like Domain"/>
    <property type="match status" value="1"/>
</dbReference>
<dbReference type="Proteomes" id="UP000594263">
    <property type="component" value="Unplaced"/>
</dbReference>
<dbReference type="GO" id="GO:0016491">
    <property type="term" value="F:oxidoreductase activity"/>
    <property type="evidence" value="ECO:0007669"/>
    <property type="project" value="UniProtKB-KW"/>
</dbReference>
<proteinExistence type="inferred from homology"/>
<accession>A0A7N0UER1</accession>
<dbReference type="SUPFAM" id="SSF51735">
    <property type="entry name" value="NAD(P)-binding Rossmann-fold domains"/>
    <property type="match status" value="1"/>
</dbReference>
<dbReference type="AlphaFoldDB" id="A0A7N0UER1"/>
<dbReference type="OMA" id="RILMNAC"/>
<keyword evidence="3" id="KW-0560">Oxidoreductase</keyword>
<keyword evidence="2" id="KW-0521">NADP</keyword>
<dbReference type="EnsemblPlants" id="Kaladp0063s0031.1.v1.1">
    <property type="protein sequence ID" value="Kaladp0063s0031.1.v1.1"/>
    <property type="gene ID" value="Kaladp0063s0031.v1.1"/>
</dbReference>
<evidence type="ECO:0000313" key="5">
    <source>
        <dbReference type="Proteomes" id="UP000594263"/>
    </source>
</evidence>
<evidence type="ECO:0000313" key="4">
    <source>
        <dbReference type="EnsemblPlants" id="Kaladp0063s0031.1.v1.1"/>
    </source>
</evidence>
<dbReference type="PRINTS" id="PR00081">
    <property type="entry name" value="GDHRDH"/>
</dbReference>
<dbReference type="Gramene" id="Kaladp0063s0031.1.v1.1">
    <property type="protein sequence ID" value="Kaladp0063s0031.1.v1.1"/>
    <property type="gene ID" value="Kaladp0063s0031.v1.1"/>
</dbReference>
<evidence type="ECO:0000256" key="2">
    <source>
        <dbReference type="ARBA" id="ARBA00022857"/>
    </source>
</evidence>
<name>A0A7N0UER1_KALFE</name>
<dbReference type="PANTHER" id="PTHR43490">
    <property type="entry name" value="(+)-NEOMENTHOL DEHYDROGENASE"/>
    <property type="match status" value="1"/>
</dbReference>
<comment type="similarity">
    <text evidence="1">Belongs to the short-chain dehydrogenases/reductases (SDR) family.</text>
</comment>
<dbReference type="PANTHER" id="PTHR43490:SF98">
    <property type="entry name" value="OS02G0640600 PROTEIN"/>
    <property type="match status" value="1"/>
</dbReference>
<keyword evidence="5" id="KW-1185">Reference proteome</keyword>
<sequence>MAKDCLNINYYGSKRMVETLIPLLQLSDSPRIVNVSSVSGLLEGIQNEWAKGVFGNAECITEEKVEQVLKKFLQDFKDGLLEANGWPTEMSAYKLSKVAMNSYTRLVAKTYPFMLVNCVCPGHVKTDMSLNTGRLTAEEGAAGPVSLALQPTDAPSGLFYIEGKVSPF</sequence>
<protein>
    <recommendedName>
        <fullName evidence="6">(+)-neomenthol dehydrogenase-like</fullName>
    </recommendedName>
</protein>
<dbReference type="InterPro" id="IPR002347">
    <property type="entry name" value="SDR_fam"/>
</dbReference>
<evidence type="ECO:0000256" key="3">
    <source>
        <dbReference type="ARBA" id="ARBA00023002"/>
    </source>
</evidence>
<evidence type="ECO:0000256" key="1">
    <source>
        <dbReference type="ARBA" id="ARBA00006484"/>
    </source>
</evidence>
<organism evidence="4 5">
    <name type="scientific">Kalanchoe fedtschenkoi</name>
    <name type="common">Lavender scallops</name>
    <name type="synonym">South American air plant</name>
    <dbReference type="NCBI Taxonomy" id="63787"/>
    <lineage>
        <taxon>Eukaryota</taxon>
        <taxon>Viridiplantae</taxon>
        <taxon>Streptophyta</taxon>
        <taxon>Embryophyta</taxon>
        <taxon>Tracheophyta</taxon>
        <taxon>Spermatophyta</taxon>
        <taxon>Magnoliopsida</taxon>
        <taxon>eudicotyledons</taxon>
        <taxon>Gunneridae</taxon>
        <taxon>Pentapetalae</taxon>
        <taxon>Saxifragales</taxon>
        <taxon>Crassulaceae</taxon>
        <taxon>Kalanchoe</taxon>
    </lineage>
</organism>
<evidence type="ECO:0008006" key="6">
    <source>
        <dbReference type="Google" id="ProtNLM"/>
    </source>
</evidence>
<reference evidence="4" key="1">
    <citation type="submission" date="2021-01" db="UniProtKB">
        <authorList>
            <consortium name="EnsemblPlants"/>
        </authorList>
    </citation>
    <scope>IDENTIFICATION</scope>
</reference>
<dbReference type="InterPro" id="IPR036291">
    <property type="entry name" value="NAD(P)-bd_dom_sf"/>
</dbReference>